<dbReference type="OrthoDB" id="1932153at2759"/>
<dbReference type="EMBL" id="CP031035">
    <property type="protein sequence ID" value="QDZ19400.1"/>
    <property type="molecule type" value="Genomic_DNA"/>
</dbReference>
<evidence type="ECO:0000313" key="3">
    <source>
        <dbReference type="EMBL" id="QDZ19400.1"/>
    </source>
</evidence>
<accession>A0A5B8MJ34</accession>
<organism evidence="3 4">
    <name type="scientific">Chloropicon primus</name>
    <dbReference type="NCBI Taxonomy" id="1764295"/>
    <lineage>
        <taxon>Eukaryota</taxon>
        <taxon>Viridiplantae</taxon>
        <taxon>Chlorophyta</taxon>
        <taxon>Chloropicophyceae</taxon>
        <taxon>Chloropicales</taxon>
        <taxon>Chloropicaceae</taxon>
        <taxon>Chloropicon</taxon>
    </lineage>
</organism>
<dbReference type="EMBL" id="HBHL01013423">
    <property type="protein sequence ID" value="CAD9719969.1"/>
    <property type="molecule type" value="Transcribed_RNA"/>
</dbReference>
<sequence>MEGDTTPETPETSPSSDPSSRRSVGGVVRSVCLLPLRALSRATFGTVKVDIARRRGRRYDDEDDHDHDHHFRGGLGGLRVKAYRRMAFDPYVFARRPQVDLAAGIAVDSSGGILPKCRLKVGDHIRLKALPVPTLQYKQLVRPHPSSKFVVETQVNLPLECFQELSRGEVPRKAFVGVRLRNDVSTGLHFTSHGIEFDEKVDVFGPYGTVRAAVGVDFPTEWPPKGAAQNGKPPFNLRVNRLSFTVPTP</sequence>
<reference evidence="3 4" key="1">
    <citation type="submission" date="2018-07" db="EMBL/GenBank/DDBJ databases">
        <title>The complete nuclear genome of the prasinophyte Chloropicon primus (CCMP1205).</title>
        <authorList>
            <person name="Pombert J.-F."/>
            <person name="Otis C."/>
            <person name="Turmel M."/>
            <person name="Lemieux C."/>
        </authorList>
    </citation>
    <scope>NUCLEOTIDE SEQUENCE [LARGE SCALE GENOMIC DNA]</scope>
    <source>
        <strain evidence="3 4">CCMP1205</strain>
    </source>
</reference>
<proteinExistence type="predicted"/>
<reference evidence="2" key="2">
    <citation type="submission" date="2021-01" db="EMBL/GenBank/DDBJ databases">
        <authorList>
            <person name="Corre E."/>
            <person name="Pelletier E."/>
            <person name="Niang G."/>
            <person name="Scheremetjew M."/>
            <person name="Finn R."/>
            <person name="Kale V."/>
            <person name="Holt S."/>
            <person name="Cochrane G."/>
            <person name="Meng A."/>
            <person name="Brown T."/>
            <person name="Cohen L."/>
        </authorList>
    </citation>
    <scope>NUCLEOTIDE SEQUENCE</scope>
    <source>
        <strain evidence="2">CCMP1205</strain>
    </source>
</reference>
<keyword evidence="4" id="KW-1185">Reference proteome</keyword>
<name>A0A5B8MJ34_9CHLO</name>
<protein>
    <submittedName>
        <fullName evidence="3">Uncharacterized protein</fullName>
    </submittedName>
</protein>
<feature type="region of interest" description="Disordered" evidence="1">
    <location>
        <begin position="1"/>
        <end position="24"/>
    </location>
</feature>
<evidence type="ECO:0000256" key="1">
    <source>
        <dbReference type="SAM" id="MobiDB-lite"/>
    </source>
</evidence>
<gene>
    <name evidence="3" type="ORF">A3770_02p19180</name>
    <name evidence="2" type="ORF">CPRI1469_LOCUS8835</name>
</gene>
<evidence type="ECO:0000313" key="4">
    <source>
        <dbReference type="Proteomes" id="UP000316726"/>
    </source>
</evidence>
<dbReference type="AlphaFoldDB" id="A0A5B8MJ34"/>
<evidence type="ECO:0000313" key="2">
    <source>
        <dbReference type="EMBL" id="CAD9719969.1"/>
    </source>
</evidence>
<dbReference type="Proteomes" id="UP000316726">
    <property type="component" value="Chromosome 2"/>
</dbReference>